<dbReference type="NCBIfam" id="TIGR01447">
    <property type="entry name" value="recD"/>
    <property type="match status" value="1"/>
</dbReference>
<dbReference type="Gene3D" id="2.30.30.940">
    <property type="match status" value="1"/>
</dbReference>
<dbReference type="InterPro" id="IPR027417">
    <property type="entry name" value="P-loop_NTPase"/>
</dbReference>
<name>A0A9X2WGA1_9GAMM</name>
<dbReference type="Pfam" id="PF13538">
    <property type="entry name" value="UvrD_C_2"/>
    <property type="match status" value="1"/>
</dbReference>
<dbReference type="CDD" id="cd17933">
    <property type="entry name" value="DEXSc_RecD-like"/>
    <property type="match status" value="1"/>
</dbReference>
<evidence type="ECO:0000256" key="2">
    <source>
        <dbReference type="ARBA" id="ARBA00022741"/>
    </source>
</evidence>
<evidence type="ECO:0000256" key="8">
    <source>
        <dbReference type="ARBA" id="ARBA00023125"/>
    </source>
</evidence>
<dbReference type="InterPro" id="IPR041851">
    <property type="entry name" value="RecD_N_sf"/>
</dbReference>
<evidence type="ECO:0000313" key="14">
    <source>
        <dbReference type="EMBL" id="MCT7359917.1"/>
    </source>
</evidence>
<comment type="miscellaneous">
    <text evidence="11">In the RecBCD complex, RecB has a slow 3'-5' helicase, an exonuclease activity and loads RecA onto ssDNA, RecD has a fast 5'-3' helicase activity, while RecC stimulates the ATPase and processivity of the RecB helicase and contributes to recognition of the Chi site.</text>
</comment>
<dbReference type="Proteomes" id="UP001147830">
    <property type="component" value="Unassembled WGS sequence"/>
</dbReference>
<dbReference type="InterPro" id="IPR050534">
    <property type="entry name" value="Coronavir_polyprotein_1ab"/>
</dbReference>
<evidence type="ECO:0000256" key="1">
    <source>
        <dbReference type="ARBA" id="ARBA00022722"/>
    </source>
</evidence>
<feature type="domain" description="UvrD-like helicase C-terminal" evidence="12">
    <location>
        <begin position="584"/>
        <end position="627"/>
    </location>
</feature>
<dbReference type="Gene3D" id="1.10.10.1020">
    <property type="entry name" value="RecBCD complex, subunit RecD, N-terminal domain"/>
    <property type="match status" value="1"/>
</dbReference>
<evidence type="ECO:0000256" key="4">
    <source>
        <dbReference type="ARBA" id="ARBA00022801"/>
    </source>
</evidence>
<comment type="catalytic activity">
    <reaction evidence="11">
        <text>ATP + H2O = ADP + phosphate + H(+)</text>
        <dbReference type="Rhea" id="RHEA:13065"/>
        <dbReference type="ChEBI" id="CHEBI:15377"/>
        <dbReference type="ChEBI" id="CHEBI:15378"/>
        <dbReference type="ChEBI" id="CHEBI:30616"/>
        <dbReference type="ChEBI" id="CHEBI:43474"/>
        <dbReference type="ChEBI" id="CHEBI:456216"/>
        <dbReference type="EC" id="5.6.2.3"/>
    </reaction>
</comment>
<dbReference type="GO" id="GO:0017116">
    <property type="term" value="F:single-stranded DNA helicase activity"/>
    <property type="evidence" value="ECO:0007669"/>
    <property type="project" value="TreeGrafter"/>
</dbReference>
<evidence type="ECO:0000256" key="11">
    <source>
        <dbReference type="HAMAP-Rule" id="MF_01487"/>
    </source>
</evidence>
<dbReference type="SUPFAM" id="SSF52540">
    <property type="entry name" value="P-loop containing nucleoside triphosphate hydrolases"/>
    <property type="match status" value="2"/>
</dbReference>
<dbReference type="GO" id="GO:0005524">
    <property type="term" value="F:ATP binding"/>
    <property type="evidence" value="ECO:0007669"/>
    <property type="project" value="UniProtKB-UniRule"/>
</dbReference>
<dbReference type="Pfam" id="PF13245">
    <property type="entry name" value="AAA_19"/>
    <property type="match status" value="1"/>
</dbReference>
<keyword evidence="7 11" id="KW-0067">ATP-binding</keyword>
<keyword evidence="3 11" id="KW-0227">DNA damage</keyword>
<reference evidence="14" key="1">
    <citation type="journal article" date="2022" name="Front. Microbiol.">
        <title>Genome-based taxonomic rearrangement of Oceanobacter-related bacteria including the description of Thalassolituus hydrocarbonoclasticus sp. nov. and Thalassolituus pacificus sp. nov. and emended description of the genus Thalassolituus.</title>
        <authorList>
            <person name="Dong C."/>
            <person name="Wei L."/>
            <person name="Wang J."/>
            <person name="Lai Q."/>
            <person name="Huang Z."/>
            <person name="Shao Z."/>
        </authorList>
    </citation>
    <scope>NUCLEOTIDE SEQUENCE</scope>
    <source>
        <strain evidence="14">59MF3M-4</strain>
    </source>
</reference>
<comment type="function">
    <text evidence="11">A helicase/nuclease that prepares dsDNA breaks (DSB) for recombinational DNA repair. Binds to DSBs and unwinds DNA via a highly rapid and processive ATP-dependent bidirectional helicase activity. Unwinds dsDNA until it encounters a Chi (crossover hotspot instigator) sequence from the 3' direction. Cuts ssDNA a few nucleotides 3' to the Chi site. The properties and activities of the enzyme are changed at Chi. The Chi-altered holoenzyme produces a long 3'-ssDNA overhang and facilitates RecA-binding to the ssDNA for homologous DNA recombination and repair. Holoenzyme degrades any linearized DNA that is unable to undergo homologous recombination. In the holoenzyme this subunit has ssDNA-dependent ATPase and 5'-3' helicase activity. When added to pre-assembled RecBC greatly stimulates nuclease activity and augments holoenzyme processivity. Negatively regulates the RecA-loading ability of RecBCD.</text>
</comment>
<feature type="domain" description="RecBCD enzyme subunit RecD N-terminal" evidence="13">
    <location>
        <begin position="24"/>
        <end position="136"/>
    </location>
</feature>
<evidence type="ECO:0000259" key="13">
    <source>
        <dbReference type="Pfam" id="PF21185"/>
    </source>
</evidence>
<dbReference type="Pfam" id="PF21185">
    <property type="entry name" value="RecD_N"/>
    <property type="match status" value="1"/>
</dbReference>
<keyword evidence="8 11" id="KW-0238">DNA-binding</keyword>
<keyword evidence="5 11" id="KW-0347">Helicase</keyword>
<evidence type="ECO:0000256" key="3">
    <source>
        <dbReference type="ARBA" id="ARBA00022763"/>
    </source>
</evidence>
<keyword evidence="1 11" id="KW-0540">Nuclease</keyword>
<proteinExistence type="inferred from homology"/>
<evidence type="ECO:0000256" key="5">
    <source>
        <dbReference type="ARBA" id="ARBA00022806"/>
    </source>
</evidence>
<dbReference type="RefSeq" id="WP_260976768.1">
    <property type="nucleotide sequence ID" value="NZ_JAOANI010000019.1"/>
</dbReference>
<organism evidence="14 15">
    <name type="scientific">Thalassolituus pacificus</name>
    <dbReference type="NCBI Taxonomy" id="2975440"/>
    <lineage>
        <taxon>Bacteria</taxon>
        <taxon>Pseudomonadati</taxon>
        <taxon>Pseudomonadota</taxon>
        <taxon>Gammaproteobacteria</taxon>
        <taxon>Oceanospirillales</taxon>
        <taxon>Oceanospirillaceae</taxon>
        <taxon>Thalassolituus</taxon>
    </lineage>
</organism>
<dbReference type="CDD" id="cd18809">
    <property type="entry name" value="SF1_C_RecD"/>
    <property type="match status" value="1"/>
</dbReference>
<dbReference type="PANTHER" id="PTHR43788">
    <property type="entry name" value="DNA2/NAM7 HELICASE FAMILY MEMBER"/>
    <property type="match status" value="1"/>
</dbReference>
<evidence type="ECO:0000256" key="9">
    <source>
        <dbReference type="ARBA" id="ARBA00023204"/>
    </source>
</evidence>
<dbReference type="GO" id="GO:0009338">
    <property type="term" value="C:exodeoxyribonuclease V complex"/>
    <property type="evidence" value="ECO:0007669"/>
    <property type="project" value="InterPro"/>
</dbReference>
<keyword evidence="15" id="KW-1185">Reference proteome</keyword>
<evidence type="ECO:0000313" key="15">
    <source>
        <dbReference type="Proteomes" id="UP001147830"/>
    </source>
</evidence>
<dbReference type="AlphaFoldDB" id="A0A9X2WGA1"/>
<comment type="caution">
    <text evidence="14">The sequence shown here is derived from an EMBL/GenBank/DDBJ whole genome shotgun (WGS) entry which is preliminary data.</text>
</comment>
<comment type="similarity">
    <text evidence="11">Belongs to the RecD family.</text>
</comment>
<keyword evidence="10 11" id="KW-0413">Isomerase</keyword>
<dbReference type="InterPro" id="IPR049550">
    <property type="entry name" value="RecD_N"/>
</dbReference>
<dbReference type="EC" id="5.6.2.3" evidence="11"/>
<keyword evidence="2 11" id="KW-0547">Nucleotide-binding</keyword>
<sequence length="656" mass="71614">MKQPPLKHSLNHYLPPVQAAGEVKNLRDIDHQVAMQILAWEQQADPVVADDERLTVLVMASLLVSVALGKGQVCLPLEACPVAEWRETWRSLAPVAAQSLRACHTVFSVDAVGTEHRPLHADYAQQPLVLQGNNLYLARYFFYEQGVLHQIHQRLAQEPALNAAALTTTLTQLFGGPGPAHSGSAHSGMAVDWQKVAAASACIRNFAVITGGPGTGKTTTVTRLLSALLSQNPKMSIALAAPTGKAAARMTESIRGAKLRAQQSGKGELPLAEQIPDDSYTLHRLLGWSPRGFRYHAGRHLPFDCVVVDEASMVDLPMMYHLFQALAADTRLILLGDRDQLASVEAGSVLADLCDAGVQHGPDSAFAQRLQQLTGFDLTEVAEASVSPMQNAVASLRVSHRFTADSGIGQLASAVNNSQQTRAEQVLRKFSDVRFVALTPLAEQPFWQQSAWQQTLTEGYRAFTQAVRVGAEATEIFAAFNQFQVLVALRQGPYGVEQVNLRIERLLQAAALLDTRASTSGWYSGRAVMISRNDYDLGLYNGDIGIALPVTDEQGGQTLKVAFPDADGGTRYLLPSRLPAHETAFAMTVHKSQGSEFDHLCLLLPEQWQSVITRELIYTAITRAKQRFSLFSSEACWQQGLNTRVQRASGLREALW</sequence>
<evidence type="ECO:0000256" key="7">
    <source>
        <dbReference type="ARBA" id="ARBA00022840"/>
    </source>
</evidence>
<keyword evidence="6 11" id="KW-0269">Exonuclease</keyword>
<comment type="subunit">
    <text evidence="11">Heterotrimer of RecB, RecC and RecD. All subunits contribute to DNA-binding.</text>
</comment>
<dbReference type="EMBL" id="JAOANI010000019">
    <property type="protein sequence ID" value="MCT7359917.1"/>
    <property type="molecule type" value="Genomic_DNA"/>
</dbReference>
<gene>
    <name evidence="11 14" type="primary">recD</name>
    <name evidence="14" type="ORF">NYR02_12930</name>
</gene>
<dbReference type="Gene3D" id="3.40.50.300">
    <property type="entry name" value="P-loop containing nucleotide triphosphate hydrolases"/>
    <property type="match status" value="3"/>
</dbReference>
<dbReference type="GO" id="GO:0003677">
    <property type="term" value="F:DNA binding"/>
    <property type="evidence" value="ECO:0007669"/>
    <property type="project" value="UniProtKB-UniRule"/>
</dbReference>
<evidence type="ECO:0000259" key="12">
    <source>
        <dbReference type="Pfam" id="PF13538"/>
    </source>
</evidence>
<keyword evidence="9 11" id="KW-0234">DNA repair</keyword>
<evidence type="ECO:0000256" key="6">
    <source>
        <dbReference type="ARBA" id="ARBA00022839"/>
    </source>
</evidence>
<dbReference type="InterPro" id="IPR027785">
    <property type="entry name" value="UvrD-like_helicase_C"/>
</dbReference>
<dbReference type="HAMAP" id="MF_01487">
    <property type="entry name" value="RecD"/>
    <property type="match status" value="1"/>
</dbReference>
<dbReference type="GO" id="GO:0000724">
    <property type="term" value="P:double-strand break repair via homologous recombination"/>
    <property type="evidence" value="ECO:0007669"/>
    <property type="project" value="UniProtKB-UniRule"/>
</dbReference>
<reference evidence="14" key="2">
    <citation type="submission" date="2022-08" db="EMBL/GenBank/DDBJ databases">
        <authorList>
            <person name="Dong C."/>
        </authorList>
    </citation>
    <scope>NUCLEOTIDE SEQUENCE</scope>
    <source>
        <strain evidence="14">59MF3M-4</strain>
    </source>
</reference>
<dbReference type="InterPro" id="IPR006344">
    <property type="entry name" value="RecD"/>
</dbReference>
<protein>
    <recommendedName>
        <fullName evidence="11">RecBCD enzyme subunit RecD</fullName>
        <ecNumber evidence="11">5.6.2.3</ecNumber>
    </recommendedName>
    <alternativeName>
        <fullName evidence="11">DNA 5'-3' helicase subunit RecD</fullName>
    </alternativeName>
    <alternativeName>
        <fullName evidence="11">Exonuclease V subunit RecD</fullName>
        <shortName evidence="11">ExoV subunit RecD</shortName>
    </alternativeName>
    <alternativeName>
        <fullName evidence="11">Helicase/nuclease RecBCD subunit RecD</fullName>
    </alternativeName>
</protein>
<dbReference type="PANTHER" id="PTHR43788:SF6">
    <property type="entry name" value="DNA HELICASE B"/>
    <property type="match status" value="1"/>
</dbReference>
<evidence type="ECO:0000256" key="10">
    <source>
        <dbReference type="ARBA" id="ARBA00023235"/>
    </source>
</evidence>
<dbReference type="GO" id="GO:0043139">
    <property type="term" value="F:5'-3' DNA helicase activity"/>
    <property type="evidence" value="ECO:0007669"/>
    <property type="project" value="UniProtKB-UniRule"/>
</dbReference>
<dbReference type="GO" id="GO:0008854">
    <property type="term" value="F:exodeoxyribonuclease V activity"/>
    <property type="evidence" value="ECO:0007669"/>
    <property type="project" value="InterPro"/>
</dbReference>
<keyword evidence="4 11" id="KW-0378">Hydrolase</keyword>
<feature type="binding site" evidence="11">
    <location>
        <begin position="211"/>
        <end position="218"/>
    </location>
    <ligand>
        <name>ATP</name>
        <dbReference type="ChEBI" id="CHEBI:30616"/>
    </ligand>
</feature>
<accession>A0A9X2WGA1</accession>